<sequence length="124" mass="13919">MVIHIPMSSDILGSANITGGEVTLGHLKDRADETKPLQKHTTPKTAQLRDMARLRDHAEGLQWENSFRVIPHESHVLPPRVYSGMRQHLGDASGLLSEERKCQPAYKGSKKDNMVLRRHGCCQN</sequence>
<keyword evidence="1" id="KW-1185">Reference proteome</keyword>
<accession>A0A1I8AK14</accession>
<evidence type="ECO:0000313" key="2">
    <source>
        <dbReference type="WBParaSite" id="L893_g6755.t1"/>
    </source>
</evidence>
<reference evidence="2" key="1">
    <citation type="submission" date="2016-11" db="UniProtKB">
        <authorList>
            <consortium name="WormBaseParasite"/>
        </authorList>
    </citation>
    <scope>IDENTIFICATION</scope>
</reference>
<dbReference type="AlphaFoldDB" id="A0A1I8AK14"/>
<name>A0A1I8AK14_9BILA</name>
<dbReference type="WBParaSite" id="L893_g6755.t1">
    <property type="protein sequence ID" value="L893_g6755.t1"/>
    <property type="gene ID" value="L893_g6755"/>
</dbReference>
<protein>
    <submittedName>
        <fullName evidence="2">Uncharacterized protein</fullName>
    </submittedName>
</protein>
<dbReference type="Proteomes" id="UP000095287">
    <property type="component" value="Unplaced"/>
</dbReference>
<proteinExistence type="predicted"/>
<evidence type="ECO:0000313" key="1">
    <source>
        <dbReference type="Proteomes" id="UP000095287"/>
    </source>
</evidence>
<organism evidence="1 2">
    <name type="scientific">Steinernema glaseri</name>
    <dbReference type="NCBI Taxonomy" id="37863"/>
    <lineage>
        <taxon>Eukaryota</taxon>
        <taxon>Metazoa</taxon>
        <taxon>Ecdysozoa</taxon>
        <taxon>Nematoda</taxon>
        <taxon>Chromadorea</taxon>
        <taxon>Rhabditida</taxon>
        <taxon>Tylenchina</taxon>
        <taxon>Panagrolaimomorpha</taxon>
        <taxon>Strongyloidoidea</taxon>
        <taxon>Steinernematidae</taxon>
        <taxon>Steinernema</taxon>
    </lineage>
</organism>